<feature type="compositionally biased region" description="Polar residues" evidence="1">
    <location>
        <begin position="422"/>
        <end position="432"/>
    </location>
</feature>
<feature type="compositionally biased region" description="Basic and acidic residues" evidence="1">
    <location>
        <begin position="533"/>
        <end position="558"/>
    </location>
</feature>
<feature type="compositionally biased region" description="Pro residues" evidence="1">
    <location>
        <begin position="268"/>
        <end position="279"/>
    </location>
</feature>
<keyword evidence="3" id="KW-1185">Reference proteome</keyword>
<feature type="compositionally biased region" description="Basic and acidic residues" evidence="1">
    <location>
        <begin position="470"/>
        <end position="496"/>
    </location>
</feature>
<organism evidence="2 3">
    <name type="scientific">Coprinopsis marcescibilis</name>
    <name type="common">Agaric fungus</name>
    <name type="synonym">Psathyrella marcescibilis</name>
    <dbReference type="NCBI Taxonomy" id="230819"/>
    <lineage>
        <taxon>Eukaryota</taxon>
        <taxon>Fungi</taxon>
        <taxon>Dikarya</taxon>
        <taxon>Basidiomycota</taxon>
        <taxon>Agaricomycotina</taxon>
        <taxon>Agaricomycetes</taxon>
        <taxon>Agaricomycetidae</taxon>
        <taxon>Agaricales</taxon>
        <taxon>Agaricineae</taxon>
        <taxon>Psathyrellaceae</taxon>
        <taxon>Coprinopsis</taxon>
    </lineage>
</organism>
<feature type="compositionally biased region" description="Basic and acidic residues" evidence="1">
    <location>
        <begin position="399"/>
        <end position="411"/>
    </location>
</feature>
<evidence type="ECO:0000313" key="2">
    <source>
        <dbReference type="EMBL" id="TFK23378.1"/>
    </source>
</evidence>
<feature type="compositionally biased region" description="Low complexity" evidence="1">
    <location>
        <begin position="295"/>
        <end position="314"/>
    </location>
</feature>
<feature type="region of interest" description="Disordered" evidence="1">
    <location>
        <begin position="264"/>
        <end position="582"/>
    </location>
</feature>
<feature type="region of interest" description="Disordered" evidence="1">
    <location>
        <begin position="71"/>
        <end position="118"/>
    </location>
</feature>
<evidence type="ECO:0000313" key="3">
    <source>
        <dbReference type="Proteomes" id="UP000307440"/>
    </source>
</evidence>
<feature type="compositionally biased region" description="Basic and acidic residues" evidence="1">
    <location>
        <begin position="347"/>
        <end position="364"/>
    </location>
</feature>
<reference evidence="2 3" key="1">
    <citation type="journal article" date="2019" name="Nat. Ecol. Evol.">
        <title>Megaphylogeny resolves global patterns of mushroom evolution.</title>
        <authorList>
            <person name="Varga T."/>
            <person name="Krizsan K."/>
            <person name="Foldi C."/>
            <person name="Dima B."/>
            <person name="Sanchez-Garcia M."/>
            <person name="Sanchez-Ramirez S."/>
            <person name="Szollosi G.J."/>
            <person name="Szarkandi J.G."/>
            <person name="Papp V."/>
            <person name="Albert L."/>
            <person name="Andreopoulos W."/>
            <person name="Angelini C."/>
            <person name="Antonin V."/>
            <person name="Barry K.W."/>
            <person name="Bougher N.L."/>
            <person name="Buchanan P."/>
            <person name="Buyck B."/>
            <person name="Bense V."/>
            <person name="Catcheside P."/>
            <person name="Chovatia M."/>
            <person name="Cooper J."/>
            <person name="Damon W."/>
            <person name="Desjardin D."/>
            <person name="Finy P."/>
            <person name="Geml J."/>
            <person name="Haridas S."/>
            <person name="Hughes K."/>
            <person name="Justo A."/>
            <person name="Karasinski D."/>
            <person name="Kautmanova I."/>
            <person name="Kiss B."/>
            <person name="Kocsube S."/>
            <person name="Kotiranta H."/>
            <person name="LaButti K.M."/>
            <person name="Lechner B.E."/>
            <person name="Liimatainen K."/>
            <person name="Lipzen A."/>
            <person name="Lukacs Z."/>
            <person name="Mihaltcheva S."/>
            <person name="Morgado L.N."/>
            <person name="Niskanen T."/>
            <person name="Noordeloos M.E."/>
            <person name="Ohm R.A."/>
            <person name="Ortiz-Santana B."/>
            <person name="Ovrebo C."/>
            <person name="Racz N."/>
            <person name="Riley R."/>
            <person name="Savchenko A."/>
            <person name="Shiryaev A."/>
            <person name="Soop K."/>
            <person name="Spirin V."/>
            <person name="Szebenyi C."/>
            <person name="Tomsovsky M."/>
            <person name="Tulloss R.E."/>
            <person name="Uehling J."/>
            <person name="Grigoriev I.V."/>
            <person name="Vagvolgyi C."/>
            <person name="Papp T."/>
            <person name="Martin F.M."/>
            <person name="Miettinen O."/>
            <person name="Hibbett D.S."/>
            <person name="Nagy L.G."/>
        </authorList>
    </citation>
    <scope>NUCLEOTIDE SEQUENCE [LARGE SCALE GENOMIC DNA]</scope>
    <source>
        <strain evidence="2 3">CBS 121175</strain>
    </source>
</reference>
<proteinExistence type="predicted"/>
<name>A0A5C3L589_COPMA</name>
<sequence>MVNRLLYLVCEGIEEALGGQYEGKADVKRSKLIEPALPSRANRVAEELLYPQFVYTALIIKPVNNVDAGRFRGSKPNLASSTRRPRGRISNNARAGNSKPGVSGVRSKGIGSAAPRSPTICKRGNEDCLQTVDGLIEYMSDPNWTTRLSTTLDNQRVTLTALEAQYLTGGSGNQQAAQAANNAPSSQSLTLINQHKARTHPISSQASNTTPPPKSMLDQCGHLHIGAESALARPSRQEPSLQELSGSINRITGFMGDHTHWRQEYVPPRVPNPPQPIPQRPQHESRPERNILSNPAPGSPQSQPGGGSASASAPHGDAEFVQGFSSDSRKTPRRRPHTAISGAAQDAQRERNRAQMSRKREELRLAAQNGDLGAKAEIEEAKRRARERMRRNYTALKPSKGEGRNQADWDAQHALQSRFKLTLSNPASENPQSLAGKGSPSAPPAGPEFVQGSSAAVRNDTKSNKTKSAKAWEENKQRMQKDEGYREAFQQQERERHVKMRQRQKQAIQSGDLAAKSSREERNRKRRERRKQSREGSNKEKGESNRNEKEQGDHEPSDNQHPFQFSFRFPSPGARGAGGSVAARDLLTAEDAEWY</sequence>
<accession>A0A5C3L589</accession>
<gene>
    <name evidence="2" type="ORF">FA15DRAFT_705543</name>
</gene>
<dbReference type="EMBL" id="ML210220">
    <property type="protein sequence ID" value="TFK23378.1"/>
    <property type="molecule type" value="Genomic_DNA"/>
</dbReference>
<protein>
    <submittedName>
        <fullName evidence="2">Uncharacterized protein</fullName>
    </submittedName>
</protein>
<dbReference type="AlphaFoldDB" id="A0A5C3L589"/>
<feature type="region of interest" description="Disordered" evidence="1">
    <location>
        <begin position="197"/>
        <end position="219"/>
    </location>
</feature>
<evidence type="ECO:0000256" key="1">
    <source>
        <dbReference type="SAM" id="MobiDB-lite"/>
    </source>
</evidence>
<feature type="compositionally biased region" description="Low complexity" evidence="1">
    <location>
        <begin position="570"/>
        <end position="582"/>
    </location>
</feature>
<dbReference type="Proteomes" id="UP000307440">
    <property type="component" value="Unassembled WGS sequence"/>
</dbReference>